<sequence>MYHFQYKISSLFSRANRKALSLGLVLALAGTGVAQAGNSGQTYYNPVANEPTKVAKYYDKLEEKIINLYKTDPDFFNAYNSLYESNIQALNMLSQAGYTLHLRSDLLKLLQPLALNIATKAELKKDEQGVARWYNPTADKIIAMAGYCAQATFSGQALNINLARMCDATMIPWLVFNTKDAAPGQDYAFYMLNVYTGIGKEVAKYDAKSLGDAFAPAQSLLNDYYEGKVDATKVGAFALLPNKMESAEYRFLTKAEVAELLRKKYNWKVDLTDASASELSKYNYQNLFRGI</sequence>
<dbReference type="EMBL" id="NRJG01000035">
    <property type="protein sequence ID" value="RIY39299.1"/>
    <property type="molecule type" value="Genomic_DNA"/>
</dbReference>
<evidence type="ECO:0000313" key="3">
    <source>
        <dbReference type="Proteomes" id="UP000265916"/>
    </source>
</evidence>
<organism evidence="2 3">
    <name type="scientific">Psittacicella hinzii</name>
    <dbReference type="NCBI Taxonomy" id="2028575"/>
    <lineage>
        <taxon>Bacteria</taxon>
        <taxon>Pseudomonadati</taxon>
        <taxon>Pseudomonadota</taxon>
        <taxon>Gammaproteobacteria</taxon>
        <taxon>Pasteurellales</taxon>
        <taxon>Psittacicellaceae</taxon>
        <taxon>Psittacicella</taxon>
    </lineage>
</organism>
<evidence type="ECO:0000256" key="1">
    <source>
        <dbReference type="SAM" id="SignalP"/>
    </source>
</evidence>
<gene>
    <name evidence="2" type="ORF">CKF58_02340</name>
</gene>
<name>A0A3A1YPX2_9GAMM</name>
<proteinExistence type="predicted"/>
<protein>
    <submittedName>
        <fullName evidence="2">Uncharacterized protein</fullName>
    </submittedName>
</protein>
<reference evidence="2 3" key="1">
    <citation type="submission" date="2017-08" db="EMBL/GenBank/DDBJ databases">
        <title>Reclassification of Bisgaard taxon 37 and 44.</title>
        <authorList>
            <person name="Christensen H."/>
        </authorList>
    </citation>
    <scope>NUCLEOTIDE SEQUENCE [LARGE SCALE GENOMIC DNA]</scope>
    <source>
        <strain evidence="2 3">111</strain>
    </source>
</reference>
<dbReference type="AlphaFoldDB" id="A0A3A1YPX2"/>
<keyword evidence="3" id="KW-1185">Reference proteome</keyword>
<accession>A0A3A1YPX2</accession>
<feature type="signal peptide" evidence="1">
    <location>
        <begin position="1"/>
        <end position="36"/>
    </location>
</feature>
<dbReference type="Proteomes" id="UP000265916">
    <property type="component" value="Unassembled WGS sequence"/>
</dbReference>
<feature type="chain" id="PRO_5017311144" evidence="1">
    <location>
        <begin position="37"/>
        <end position="291"/>
    </location>
</feature>
<keyword evidence="1" id="KW-0732">Signal</keyword>
<evidence type="ECO:0000313" key="2">
    <source>
        <dbReference type="EMBL" id="RIY39299.1"/>
    </source>
</evidence>
<comment type="caution">
    <text evidence="2">The sequence shown here is derived from an EMBL/GenBank/DDBJ whole genome shotgun (WGS) entry which is preliminary data.</text>
</comment>
<dbReference type="RefSeq" id="WP_119530464.1">
    <property type="nucleotide sequence ID" value="NZ_JBHSSP010000002.1"/>
</dbReference>